<comment type="caution">
    <text evidence="1">The sequence shown here is derived from an EMBL/GenBank/DDBJ whole genome shotgun (WGS) entry which is preliminary data.</text>
</comment>
<dbReference type="AlphaFoldDB" id="A0A5J4YUE1"/>
<dbReference type="EMBL" id="VRMN01000004">
    <property type="protein sequence ID" value="KAA8495131.1"/>
    <property type="molecule type" value="Genomic_DNA"/>
</dbReference>
<name>A0A5J4YUE1_PORPP</name>
<dbReference type="InterPro" id="IPR029063">
    <property type="entry name" value="SAM-dependent_MTases_sf"/>
</dbReference>
<protein>
    <submittedName>
        <fullName evidence="1">Uncharacterized protein</fullName>
    </submittedName>
</protein>
<evidence type="ECO:0000313" key="2">
    <source>
        <dbReference type="Proteomes" id="UP000324585"/>
    </source>
</evidence>
<sequence length="666" mass="73686">MKALRVGTRSWRSYCGCELRALRQVRRRQMDHLQCLELSDLPAEIADVKVLREWHNKEIRDAAVAHKMDALLHDFLVEKVMRDGTRAWEAQVKQIVHEREAPEELLHLPTPFETLVSRLSALSAEMLQFADLDADKAAAAQDEQPKTILFASIAGELVDCYRSIHAVPDDELPQHQKLFLEFATGLRFYQLVLESLRILLPMLVSDSPSSSARIPSAQALPKPRDFEFDGSSVCGWQPYAIALDLAVAHALTESLPRTTPALFEQVLASRYRKALDQYPDIEAAHKLALTLRAYPADTPEYMCFAQMIHWSGFGGGGDLHSRNALACHKLAENCSLHIRVISPEASEYSYDGSFGHSLAGLLMQSLRTFSVALVAGLIQALAKDSVDWMEDGAGPNLTLLSWVMELLERKLLPQIPLTVRASVGEASGACIVRLLEKKAALDAANEQNEHMVRDHARKCVQLRHVLFRDLATGSKAFSHTTDLEASSHAAVHSSVCDLYVFSLVLHQVNDAIVGHSRRDFLLRALRHAVGALRPGGFLVITDPIDGAVSTLAVAPINFVDREGATPENIYAEFGPDALCVPDYARPGGEDSGQYVKIPIRARMLCKTNGWGAIQTYMVCSVHKKQLQGLQSAFAAGIDSRDKEEALLNMNRVQEALHFVTSLDDPE</sequence>
<gene>
    <name evidence="1" type="ORF">FVE85_3372</name>
</gene>
<evidence type="ECO:0000313" key="1">
    <source>
        <dbReference type="EMBL" id="KAA8495131.1"/>
    </source>
</evidence>
<reference evidence="2" key="1">
    <citation type="journal article" date="2019" name="Nat. Commun.">
        <title>Expansion of phycobilisome linker gene families in mesophilic red algae.</title>
        <authorList>
            <person name="Lee J."/>
            <person name="Kim D."/>
            <person name="Bhattacharya D."/>
            <person name="Yoon H.S."/>
        </authorList>
    </citation>
    <scope>NUCLEOTIDE SEQUENCE [LARGE SCALE GENOMIC DNA]</scope>
    <source>
        <strain evidence="2">CCMP 1328</strain>
    </source>
</reference>
<dbReference type="Proteomes" id="UP000324585">
    <property type="component" value="Unassembled WGS sequence"/>
</dbReference>
<organism evidence="1 2">
    <name type="scientific">Porphyridium purpureum</name>
    <name type="common">Red alga</name>
    <name type="synonym">Porphyridium cruentum</name>
    <dbReference type="NCBI Taxonomy" id="35688"/>
    <lineage>
        <taxon>Eukaryota</taxon>
        <taxon>Rhodophyta</taxon>
        <taxon>Bangiophyceae</taxon>
        <taxon>Porphyridiales</taxon>
        <taxon>Porphyridiaceae</taxon>
        <taxon>Porphyridium</taxon>
    </lineage>
</organism>
<accession>A0A5J4YUE1</accession>
<proteinExistence type="predicted"/>
<dbReference type="SUPFAM" id="SSF53335">
    <property type="entry name" value="S-adenosyl-L-methionine-dependent methyltransferases"/>
    <property type="match status" value="1"/>
</dbReference>
<dbReference type="Gene3D" id="3.40.50.150">
    <property type="entry name" value="Vaccinia Virus protein VP39"/>
    <property type="match status" value="1"/>
</dbReference>
<keyword evidence="2" id="KW-1185">Reference proteome</keyword>